<protein>
    <recommendedName>
        <fullName evidence="3">Type 4 fimbrial biogenesis protein PilX N-terminal domain-containing protein</fullName>
    </recommendedName>
</protein>
<sequence>MIVFRKQRGVVTLLITSVLLVGALVVTLGTYRSVFHQIKVAQNEVQGRQNHWRSEGGLECTYSYLRELNKTVLDIKDASARPADFSDWCSPYDNEPQIEVSDSVSSIAYIIASTTDTQLLSKTIRESSQLGSGAIQSTGPIEIIGTLSLKPTVKEEPISGNEYECVSVTFADLFTYQYDSIHGDSGQTLGLEVLDPSADGPFSSFDGVCDSEYKTEIPKGNSGSRYSIYAPDSSQGTNPPPFQKDFNPDPNMNPFYTFFGIAKTDQNIVELSQDTDLFKRVQILDATECGTEIMDHFTLGQTKGLWVEGNCHINSAVAAANNQSQLLVIQDGVLALNGAMTYNGVIYHLVDYQKSHVKTRIDDFWKALVTPNVFAPFIKDIDDATVLKKSVGIQFASGLPSGGLIFDSPLGVTTIVGDMDLDFRSESSPSDPPSIYQWKRGSWNDF</sequence>
<dbReference type="RefSeq" id="WP_017106608.1">
    <property type="nucleotide sequence ID" value="NZ_MAKA01000321.1"/>
</dbReference>
<dbReference type="Proteomes" id="UP000235778">
    <property type="component" value="Unassembled WGS sequence"/>
</dbReference>
<dbReference type="AlphaFoldDB" id="A0A1B9PTP4"/>
<gene>
    <name evidence="1" type="ORF">BCV30_02370</name>
</gene>
<organism evidence="1 2">
    <name type="scientific">Vibrio lentus</name>
    <dbReference type="NCBI Taxonomy" id="136468"/>
    <lineage>
        <taxon>Bacteria</taxon>
        <taxon>Pseudomonadati</taxon>
        <taxon>Pseudomonadota</taxon>
        <taxon>Gammaproteobacteria</taxon>
        <taxon>Vibrionales</taxon>
        <taxon>Vibrionaceae</taxon>
        <taxon>Vibrio</taxon>
    </lineage>
</organism>
<reference evidence="2" key="1">
    <citation type="submission" date="2016-07" db="EMBL/GenBank/DDBJ databases">
        <title>Nontailed viruses are major unrecognized killers of bacteria in the ocean.</title>
        <authorList>
            <person name="Kauffman K."/>
            <person name="Hussain F."/>
            <person name="Yang J."/>
            <person name="Arevalo P."/>
            <person name="Brown J."/>
            <person name="Cutler M."/>
            <person name="Kelly L."/>
            <person name="Polz M.F."/>
        </authorList>
    </citation>
    <scope>NUCLEOTIDE SEQUENCE [LARGE SCALE GENOMIC DNA]</scope>
    <source>
        <strain evidence="2">10N.286.55.C1</strain>
    </source>
</reference>
<comment type="caution">
    <text evidence="1">The sequence shown here is derived from an EMBL/GenBank/DDBJ whole genome shotgun (WGS) entry which is preliminary data.</text>
</comment>
<dbReference type="EMBL" id="MCSI01000177">
    <property type="protein sequence ID" value="PME56394.1"/>
    <property type="molecule type" value="Genomic_DNA"/>
</dbReference>
<evidence type="ECO:0000313" key="1">
    <source>
        <dbReference type="EMBL" id="PME56394.1"/>
    </source>
</evidence>
<name>A0A1B9PTP4_9VIBR</name>
<evidence type="ECO:0008006" key="3">
    <source>
        <dbReference type="Google" id="ProtNLM"/>
    </source>
</evidence>
<accession>A0A1B9PTP4</accession>
<proteinExistence type="predicted"/>
<evidence type="ECO:0000313" key="2">
    <source>
        <dbReference type="Proteomes" id="UP000235778"/>
    </source>
</evidence>